<name>A0A5B7ILU3_PORTR</name>
<accession>A0A5B7ILU3</accession>
<dbReference type="EMBL" id="VSRR010068692">
    <property type="protein sequence ID" value="MPC85520.1"/>
    <property type="molecule type" value="Genomic_DNA"/>
</dbReference>
<sequence>MTLTTREQLSTRMHMLPPIYASPLRALFPPYISVPPIYTNLSSPTPTCSPTHAPSRD</sequence>
<organism evidence="1 2">
    <name type="scientific">Portunus trituberculatus</name>
    <name type="common">Swimming crab</name>
    <name type="synonym">Neptunus trituberculatus</name>
    <dbReference type="NCBI Taxonomy" id="210409"/>
    <lineage>
        <taxon>Eukaryota</taxon>
        <taxon>Metazoa</taxon>
        <taxon>Ecdysozoa</taxon>
        <taxon>Arthropoda</taxon>
        <taxon>Crustacea</taxon>
        <taxon>Multicrustacea</taxon>
        <taxon>Malacostraca</taxon>
        <taxon>Eumalacostraca</taxon>
        <taxon>Eucarida</taxon>
        <taxon>Decapoda</taxon>
        <taxon>Pleocyemata</taxon>
        <taxon>Brachyura</taxon>
        <taxon>Eubrachyura</taxon>
        <taxon>Portunoidea</taxon>
        <taxon>Portunidae</taxon>
        <taxon>Portuninae</taxon>
        <taxon>Portunus</taxon>
    </lineage>
</organism>
<comment type="caution">
    <text evidence="1">The sequence shown here is derived from an EMBL/GenBank/DDBJ whole genome shotgun (WGS) entry which is preliminary data.</text>
</comment>
<keyword evidence="2" id="KW-1185">Reference proteome</keyword>
<proteinExistence type="predicted"/>
<protein>
    <submittedName>
        <fullName evidence="1">Uncharacterized protein</fullName>
    </submittedName>
</protein>
<reference evidence="1 2" key="1">
    <citation type="submission" date="2019-05" db="EMBL/GenBank/DDBJ databases">
        <title>Another draft genome of Portunus trituberculatus and its Hox gene families provides insights of decapod evolution.</title>
        <authorList>
            <person name="Jeong J.-H."/>
            <person name="Song I."/>
            <person name="Kim S."/>
            <person name="Choi T."/>
            <person name="Kim D."/>
            <person name="Ryu S."/>
            <person name="Kim W."/>
        </authorList>
    </citation>
    <scope>NUCLEOTIDE SEQUENCE [LARGE SCALE GENOMIC DNA]</scope>
    <source>
        <tissue evidence="1">Muscle</tissue>
    </source>
</reference>
<dbReference type="AlphaFoldDB" id="A0A5B7ILU3"/>
<evidence type="ECO:0000313" key="2">
    <source>
        <dbReference type="Proteomes" id="UP000324222"/>
    </source>
</evidence>
<gene>
    <name evidence="1" type="ORF">E2C01_080300</name>
</gene>
<evidence type="ECO:0000313" key="1">
    <source>
        <dbReference type="EMBL" id="MPC85520.1"/>
    </source>
</evidence>
<dbReference type="Proteomes" id="UP000324222">
    <property type="component" value="Unassembled WGS sequence"/>
</dbReference>